<evidence type="ECO:0000313" key="1">
    <source>
        <dbReference type="EMBL" id="GMH78835.1"/>
    </source>
</evidence>
<comment type="caution">
    <text evidence="1">The sequence shown here is derived from an EMBL/GenBank/DDBJ whole genome shotgun (WGS) entry which is preliminary data.</text>
</comment>
<name>A0A9W7B3C4_9STRA</name>
<accession>A0A9W7B3C4</accession>
<organism evidence="1 2">
    <name type="scientific">Triparma laevis f. inornata</name>
    <dbReference type="NCBI Taxonomy" id="1714386"/>
    <lineage>
        <taxon>Eukaryota</taxon>
        <taxon>Sar</taxon>
        <taxon>Stramenopiles</taxon>
        <taxon>Ochrophyta</taxon>
        <taxon>Bolidophyceae</taxon>
        <taxon>Parmales</taxon>
        <taxon>Triparmaceae</taxon>
        <taxon>Triparma</taxon>
    </lineage>
</organism>
<dbReference type="AlphaFoldDB" id="A0A9W7B3C4"/>
<proteinExistence type="predicted"/>
<dbReference type="EMBL" id="BLQM01000257">
    <property type="protein sequence ID" value="GMH78835.1"/>
    <property type="molecule type" value="Genomic_DNA"/>
</dbReference>
<dbReference type="Proteomes" id="UP001162640">
    <property type="component" value="Unassembled WGS sequence"/>
</dbReference>
<evidence type="ECO:0000313" key="2">
    <source>
        <dbReference type="Proteomes" id="UP001162640"/>
    </source>
</evidence>
<reference evidence="2" key="1">
    <citation type="journal article" date="2023" name="Commun. Biol.">
        <title>Genome analysis of Parmales, the sister group of diatoms, reveals the evolutionary specialization of diatoms from phago-mixotrophs to photoautotrophs.</title>
        <authorList>
            <person name="Ban H."/>
            <person name="Sato S."/>
            <person name="Yoshikawa S."/>
            <person name="Yamada K."/>
            <person name="Nakamura Y."/>
            <person name="Ichinomiya M."/>
            <person name="Sato N."/>
            <person name="Blanc-Mathieu R."/>
            <person name="Endo H."/>
            <person name="Kuwata A."/>
            <person name="Ogata H."/>
        </authorList>
    </citation>
    <scope>NUCLEOTIDE SEQUENCE [LARGE SCALE GENOMIC DNA]</scope>
</reference>
<sequence length="68" mass="7956">MVMTASGDYKFNNVAEFVMGARGVGGSILKQRRWMSLSYIRWGRKTKNISWKKKGQKDFGQMMLSEWF</sequence>
<protein>
    <submittedName>
        <fullName evidence="1">Uncharacterized protein</fullName>
    </submittedName>
</protein>
<gene>
    <name evidence="1" type="ORF">TL16_g07951</name>
</gene>